<evidence type="ECO:0000259" key="2">
    <source>
        <dbReference type="Pfam" id="PF08044"/>
    </source>
</evidence>
<dbReference type="OrthoDB" id="3428481at2"/>
<gene>
    <name evidence="3" type="ordered locus">SCATT_04660</name>
</gene>
<dbReference type="KEGG" id="scy:SCATT_04660"/>
<dbReference type="AlphaFoldDB" id="F8JQV1"/>
<dbReference type="Pfam" id="PF08044">
    <property type="entry name" value="DUF1707"/>
    <property type="match status" value="1"/>
</dbReference>
<dbReference type="Proteomes" id="UP000007842">
    <property type="component" value="Chromosome"/>
</dbReference>
<name>F8JQV1_STREN</name>
<evidence type="ECO:0000313" key="3">
    <source>
        <dbReference type="EMBL" id="AEW92837.1"/>
    </source>
</evidence>
<dbReference type="EMBL" id="CP003219">
    <property type="protein sequence ID" value="AEW92837.1"/>
    <property type="molecule type" value="Genomic_DNA"/>
</dbReference>
<accession>F8JQV1</accession>
<keyword evidence="4" id="KW-1185">Reference proteome</keyword>
<evidence type="ECO:0000256" key="1">
    <source>
        <dbReference type="SAM" id="MobiDB-lite"/>
    </source>
</evidence>
<feature type="region of interest" description="Disordered" evidence="1">
    <location>
        <begin position="148"/>
        <end position="167"/>
    </location>
</feature>
<dbReference type="STRING" id="1003195.SCATT_04660"/>
<dbReference type="HOGENOM" id="CLU_075817_4_0_11"/>
<sequence>MNGLPEEPLSSISEADRDLGVERLREAYARGHISHEEMDERLDQVLAARTRDELVSALVALPEESGVTSAIGAVGGVIRRRGGWRVPRFLKVESAFGRVRLDLSRALIEYPVVDIELRLGTGRARITVPRDAVVDMEGLSTAWKPPHYRAARRPRDGGPTIRISGNTGMGRLRISHARR</sequence>
<dbReference type="InterPro" id="IPR012551">
    <property type="entry name" value="DUF1707_SHOCT-like"/>
</dbReference>
<protein>
    <recommendedName>
        <fullName evidence="2">DUF1707 domain-containing protein</fullName>
    </recommendedName>
</protein>
<organism evidence="3 4">
    <name type="scientific">Streptantibioticus cattleyicolor (strain ATCC 35852 / DSM 46488 / JCM 4925 / NBRC 14057 / NRRL 8057)</name>
    <name type="common">Streptomyces cattleya</name>
    <dbReference type="NCBI Taxonomy" id="1003195"/>
    <lineage>
        <taxon>Bacteria</taxon>
        <taxon>Bacillati</taxon>
        <taxon>Actinomycetota</taxon>
        <taxon>Actinomycetes</taxon>
        <taxon>Kitasatosporales</taxon>
        <taxon>Streptomycetaceae</taxon>
        <taxon>Streptantibioticus</taxon>
    </lineage>
</organism>
<dbReference type="KEGG" id="sct:SCAT_0452"/>
<dbReference type="PANTHER" id="PTHR40763:SF5">
    <property type="entry name" value="MEMBRANE PROTEIN"/>
    <property type="match status" value="1"/>
</dbReference>
<dbReference type="eggNOG" id="COG4758">
    <property type="taxonomic scope" value="Bacteria"/>
</dbReference>
<evidence type="ECO:0000313" key="4">
    <source>
        <dbReference type="Proteomes" id="UP000007842"/>
    </source>
</evidence>
<dbReference type="PATRIC" id="fig|1003195.11.peg.2090"/>
<dbReference type="PANTHER" id="PTHR40763">
    <property type="entry name" value="MEMBRANE PROTEIN-RELATED"/>
    <property type="match status" value="1"/>
</dbReference>
<feature type="domain" description="DUF1707" evidence="2">
    <location>
        <begin position="12"/>
        <end position="62"/>
    </location>
</feature>
<dbReference type="RefSeq" id="WP_014141228.1">
    <property type="nucleotide sequence ID" value="NC_016111.1"/>
</dbReference>
<reference evidence="4" key="1">
    <citation type="submission" date="2011-12" db="EMBL/GenBank/DDBJ databases">
        <title>Complete genome sequence of Streptomyces cattleya strain DSM 46488.</title>
        <authorList>
            <person name="Ou H.-Y."/>
            <person name="Li P."/>
            <person name="Zhao C."/>
            <person name="O'Hagan D."/>
            <person name="Deng Z."/>
        </authorList>
    </citation>
    <scope>NUCLEOTIDE SEQUENCE [LARGE SCALE GENOMIC DNA]</scope>
    <source>
        <strain evidence="4">ATCC 35852 / DSM 46488 / JCM 4925 / NBRC 14057 / NRRL 8057</strain>
    </source>
</reference>
<proteinExistence type="predicted"/>
<accession>G8WPP8</accession>